<feature type="active site" evidence="5">
    <location>
        <position position="85"/>
    </location>
</feature>
<evidence type="ECO:0000256" key="3">
    <source>
        <dbReference type="ARBA" id="ARBA00022801"/>
    </source>
</evidence>
<reference evidence="9 10" key="1">
    <citation type="journal article" date="2018" name="Proc. R. Soc. B">
        <title>A non-coding region near Follistatin controls head colour polymorphism in the Gouldian finch.</title>
        <authorList>
            <person name="Toomey M.B."/>
            <person name="Marques C.I."/>
            <person name="Andrade P."/>
            <person name="Araujo P.M."/>
            <person name="Sabatino S."/>
            <person name="Gazda M.A."/>
            <person name="Afonso S."/>
            <person name="Lopes R.J."/>
            <person name="Corbo J.C."/>
            <person name="Carneiro M."/>
        </authorList>
    </citation>
    <scope>NUCLEOTIDE SEQUENCE [LARGE SCALE GENOMIC DNA]</scope>
    <source>
        <strain evidence="9">Red01</strain>
        <tissue evidence="9">Muscle</tissue>
    </source>
</reference>
<keyword evidence="2" id="KW-0645">Protease</keyword>
<dbReference type="SMART" id="SM00230">
    <property type="entry name" value="CysPc"/>
    <property type="match status" value="1"/>
</dbReference>
<dbReference type="GO" id="GO:0004198">
    <property type="term" value="F:calcium-dependent cysteine-type endopeptidase activity"/>
    <property type="evidence" value="ECO:0007669"/>
    <property type="project" value="InterPro"/>
</dbReference>
<dbReference type="InterPro" id="IPR001300">
    <property type="entry name" value="Peptidase_C2_calpain_cat"/>
</dbReference>
<dbReference type="GO" id="GO:0006508">
    <property type="term" value="P:proteolysis"/>
    <property type="evidence" value="ECO:0007669"/>
    <property type="project" value="UniProtKB-KW"/>
</dbReference>
<comment type="similarity">
    <text evidence="1">Belongs to the peptidase C2 family.</text>
</comment>
<feature type="compositionally biased region" description="Low complexity" evidence="7">
    <location>
        <begin position="14"/>
        <end position="39"/>
    </location>
</feature>
<evidence type="ECO:0000259" key="8">
    <source>
        <dbReference type="PROSITE" id="PS50203"/>
    </source>
</evidence>
<dbReference type="InterPro" id="IPR011992">
    <property type="entry name" value="EF-hand-dom_pair"/>
</dbReference>
<dbReference type="Proteomes" id="UP000276834">
    <property type="component" value="Unassembled WGS sequence"/>
</dbReference>
<evidence type="ECO:0000313" key="10">
    <source>
        <dbReference type="Proteomes" id="UP000276834"/>
    </source>
</evidence>
<dbReference type="PROSITE" id="PS50203">
    <property type="entry name" value="CALPAIN_CAT"/>
    <property type="match status" value="1"/>
</dbReference>
<organism evidence="9 10">
    <name type="scientific">Chloebia gouldiae</name>
    <name type="common">Gouldian finch</name>
    <name type="synonym">Erythrura gouldiae</name>
    <dbReference type="NCBI Taxonomy" id="44316"/>
    <lineage>
        <taxon>Eukaryota</taxon>
        <taxon>Metazoa</taxon>
        <taxon>Chordata</taxon>
        <taxon>Craniata</taxon>
        <taxon>Vertebrata</taxon>
        <taxon>Euteleostomi</taxon>
        <taxon>Archelosauria</taxon>
        <taxon>Archosauria</taxon>
        <taxon>Dinosauria</taxon>
        <taxon>Saurischia</taxon>
        <taxon>Theropoda</taxon>
        <taxon>Coelurosauria</taxon>
        <taxon>Aves</taxon>
        <taxon>Neognathae</taxon>
        <taxon>Neoaves</taxon>
        <taxon>Telluraves</taxon>
        <taxon>Australaves</taxon>
        <taxon>Passeriformes</taxon>
        <taxon>Passeroidea</taxon>
        <taxon>Passeridae</taxon>
        <taxon>Chloebia</taxon>
    </lineage>
</organism>
<dbReference type="OrthoDB" id="186625at2759"/>
<sequence>MSGMAEALAKERAVAAPAWGSASGRCSRSACRRGGSSRTPPSPPPWELGPHSPKTQGIVWRRPTPQFTASAATRTDICQGALGDCWLLAAIASLTQNEEIPARVVPKDQSFQDKYAGIFYFQACGKQPFPLSAIGQEPVWLSMSPVLQEQKQPLVEGHRFHFGFCVLQKIYRKIGVHQSGTMNSYEMRRALETAGFKLNSQLHQVIVARFADEDLVID</sequence>
<dbReference type="Pfam" id="PF00648">
    <property type="entry name" value="Peptidase_C2"/>
    <property type="match status" value="1"/>
</dbReference>
<evidence type="ECO:0000256" key="2">
    <source>
        <dbReference type="ARBA" id="ARBA00022670"/>
    </source>
</evidence>
<dbReference type="PROSITE" id="PS00139">
    <property type="entry name" value="THIOL_PROTEASE_CYS"/>
    <property type="match status" value="1"/>
</dbReference>
<protein>
    <recommendedName>
        <fullName evidence="8">Calpain catalytic domain-containing protein</fullName>
    </recommendedName>
</protein>
<feature type="domain" description="Calpain catalytic" evidence="8">
    <location>
        <begin position="40"/>
        <end position="122"/>
    </location>
</feature>
<evidence type="ECO:0000256" key="4">
    <source>
        <dbReference type="ARBA" id="ARBA00022807"/>
    </source>
</evidence>
<dbReference type="PANTHER" id="PTHR10183">
    <property type="entry name" value="CALPAIN"/>
    <property type="match status" value="1"/>
</dbReference>
<keyword evidence="10" id="KW-1185">Reference proteome</keyword>
<evidence type="ECO:0000313" key="9">
    <source>
        <dbReference type="EMBL" id="RLW07147.1"/>
    </source>
</evidence>
<keyword evidence="4" id="KW-0788">Thiol protease</keyword>
<dbReference type="AlphaFoldDB" id="A0A3L8SSK0"/>
<dbReference type="SUPFAM" id="SSF47473">
    <property type="entry name" value="EF-hand"/>
    <property type="match status" value="1"/>
</dbReference>
<name>A0A3L8SSK0_CHLGU</name>
<comment type="caution">
    <text evidence="9">The sequence shown here is derived from an EMBL/GenBank/DDBJ whole genome shotgun (WGS) entry which is preliminary data.</text>
</comment>
<proteinExistence type="inferred from homology"/>
<dbReference type="InterPro" id="IPR022684">
    <property type="entry name" value="Calpain_cysteine_protease"/>
</dbReference>
<gene>
    <name evidence="9" type="ORF">DV515_00003988</name>
</gene>
<dbReference type="InterPro" id="IPR000169">
    <property type="entry name" value="Pept_cys_AS"/>
</dbReference>
<keyword evidence="3" id="KW-0378">Hydrolase</keyword>
<evidence type="ECO:0000256" key="7">
    <source>
        <dbReference type="SAM" id="MobiDB-lite"/>
    </source>
</evidence>
<evidence type="ECO:0000256" key="6">
    <source>
        <dbReference type="PROSITE-ProRule" id="PRU00239"/>
    </source>
</evidence>
<dbReference type="EMBL" id="QUSF01000008">
    <property type="protein sequence ID" value="RLW07147.1"/>
    <property type="molecule type" value="Genomic_DNA"/>
</dbReference>
<evidence type="ECO:0000256" key="1">
    <source>
        <dbReference type="ARBA" id="ARBA00007623"/>
    </source>
</evidence>
<feature type="region of interest" description="Disordered" evidence="7">
    <location>
        <begin position="13"/>
        <end position="58"/>
    </location>
</feature>
<dbReference type="GO" id="GO:0005737">
    <property type="term" value="C:cytoplasm"/>
    <property type="evidence" value="ECO:0007669"/>
    <property type="project" value="TreeGrafter"/>
</dbReference>
<evidence type="ECO:0000256" key="5">
    <source>
        <dbReference type="PIRSR" id="PIRSR622684-1"/>
    </source>
</evidence>
<dbReference type="Gene3D" id="1.10.238.10">
    <property type="entry name" value="EF-hand"/>
    <property type="match status" value="1"/>
</dbReference>
<comment type="caution">
    <text evidence="6">Lacks conserved residue(s) required for the propagation of feature annotation.</text>
</comment>
<dbReference type="InterPro" id="IPR038765">
    <property type="entry name" value="Papain-like_cys_pep_sf"/>
</dbReference>
<dbReference type="PANTHER" id="PTHR10183:SF268">
    <property type="entry name" value="CALPAIN-2 CATALYTIC SUBUNIT"/>
    <property type="match status" value="1"/>
</dbReference>
<accession>A0A3L8SSK0</accession>
<dbReference type="SUPFAM" id="SSF54001">
    <property type="entry name" value="Cysteine proteinases"/>
    <property type="match status" value="1"/>
</dbReference>
<dbReference type="PRINTS" id="PR00704">
    <property type="entry name" value="CALPAIN"/>
</dbReference>